<dbReference type="InterPro" id="IPR033954">
    <property type="entry name" value="DiS-bond_Isoase_DsbC/G"/>
</dbReference>
<keyword evidence="11" id="KW-1185">Reference proteome</keyword>
<dbReference type="PANTHER" id="PTHR35272">
    <property type="entry name" value="THIOL:DISULFIDE INTERCHANGE PROTEIN DSBC-RELATED"/>
    <property type="match status" value="1"/>
</dbReference>
<dbReference type="Pfam" id="PF10411">
    <property type="entry name" value="DsbC_N"/>
    <property type="match status" value="1"/>
</dbReference>
<keyword evidence="5" id="KW-1015">Disulfide bond</keyword>
<evidence type="ECO:0000256" key="2">
    <source>
        <dbReference type="ARBA" id="ARBA00009813"/>
    </source>
</evidence>
<name>A0A562IZZ2_9GAMM</name>
<comment type="caution">
    <text evidence="10">The sequence shown here is derived from an EMBL/GenBank/DDBJ whole genome shotgun (WGS) entry which is preliminary data.</text>
</comment>
<accession>A0A562IZZ2</accession>
<gene>
    <name evidence="10" type="ORF">LX59_00505</name>
</gene>
<comment type="similarity">
    <text evidence="2 7">Belongs to the thioredoxin family. DsbC subfamily.</text>
</comment>
<proteinExistence type="inferred from homology"/>
<dbReference type="GO" id="GO:0042597">
    <property type="term" value="C:periplasmic space"/>
    <property type="evidence" value="ECO:0007669"/>
    <property type="project" value="UniProtKB-SubCell"/>
</dbReference>
<feature type="domain" description="Disulphide bond isomerase DsbC/G N-terminal" evidence="8">
    <location>
        <begin position="26"/>
        <end position="94"/>
    </location>
</feature>
<evidence type="ECO:0000313" key="10">
    <source>
        <dbReference type="EMBL" id="TWH76467.1"/>
    </source>
</evidence>
<keyword evidence="4 7" id="KW-0574">Periplasm</keyword>
<dbReference type="CDD" id="cd03020">
    <property type="entry name" value="DsbA_DsbC_DsbG"/>
    <property type="match status" value="1"/>
</dbReference>
<evidence type="ECO:0000256" key="3">
    <source>
        <dbReference type="ARBA" id="ARBA00022729"/>
    </source>
</evidence>
<evidence type="ECO:0000259" key="8">
    <source>
        <dbReference type="Pfam" id="PF10411"/>
    </source>
</evidence>
<comment type="subcellular location">
    <subcellularLocation>
        <location evidence="1 7">Periplasm</location>
    </subcellularLocation>
</comment>
<organism evidence="10 11">
    <name type="scientific">Azomonas agilis</name>
    <dbReference type="NCBI Taxonomy" id="116849"/>
    <lineage>
        <taxon>Bacteria</taxon>
        <taxon>Pseudomonadati</taxon>
        <taxon>Pseudomonadota</taxon>
        <taxon>Gammaproteobacteria</taxon>
        <taxon>Pseudomonadales</taxon>
        <taxon>Pseudomonadaceae</taxon>
        <taxon>Azomonas</taxon>
    </lineage>
</organism>
<dbReference type="AlphaFoldDB" id="A0A562IZZ2"/>
<dbReference type="Proteomes" id="UP000319627">
    <property type="component" value="Unassembled WGS sequence"/>
</dbReference>
<evidence type="ECO:0000313" key="11">
    <source>
        <dbReference type="Proteomes" id="UP000319627"/>
    </source>
</evidence>
<evidence type="ECO:0000256" key="1">
    <source>
        <dbReference type="ARBA" id="ARBA00004418"/>
    </source>
</evidence>
<protein>
    <recommendedName>
        <fullName evidence="7">Thiol:disulfide interchange protein</fullName>
    </recommendedName>
</protein>
<dbReference type="Pfam" id="PF13098">
    <property type="entry name" value="Thioredoxin_2"/>
    <property type="match status" value="1"/>
</dbReference>
<keyword evidence="3 7" id="KW-0732">Signal</keyword>
<dbReference type="InterPro" id="IPR036249">
    <property type="entry name" value="Thioredoxin-like_sf"/>
</dbReference>
<reference evidence="10 11" key="1">
    <citation type="submission" date="2019-07" db="EMBL/GenBank/DDBJ databases">
        <title>Genomic Encyclopedia of Type Strains, Phase I: the one thousand microbial genomes (KMG-I) project.</title>
        <authorList>
            <person name="Kyrpides N."/>
        </authorList>
    </citation>
    <scope>NUCLEOTIDE SEQUENCE [LARGE SCALE GENOMIC DNA]</scope>
    <source>
        <strain evidence="10 11">DSM 375</strain>
    </source>
</reference>
<evidence type="ECO:0000256" key="6">
    <source>
        <dbReference type="ARBA" id="ARBA00023284"/>
    </source>
</evidence>
<comment type="function">
    <text evidence="7">Required for disulfide bond formation in some periplasmic proteins. Acts by transferring its disulfide bond to other proteins and is reduced in the process.</text>
</comment>
<evidence type="ECO:0000256" key="5">
    <source>
        <dbReference type="ARBA" id="ARBA00023157"/>
    </source>
</evidence>
<keyword evidence="6 7" id="KW-0676">Redox-active center</keyword>
<dbReference type="OrthoDB" id="12976at2"/>
<dbReference type="InterPro" id="IPR009094">
    <property type="entry name" value="DiS-bond_isomerase_DsbC/G_N_sf"/>
</dbReference>
<dbReference type="InterPro" id="IPR018950">
    <property type="entry name" value="DiS-bond_isomerase_DsbC/G_N"/>
</dbReference>
<feature type="domain" description="Thioredoxin-like fold" evidence="9">
    <location>
        <begin position="122"/>
        <end position="239"/>
    </location>
</feature>
<dbReference type="PROSITE" id="PS51257">
    <property type="entry name" value="PROKAR_LIPOPROTEIN"/>
    <property type="match status" value="1"/>
</dbReference>
<evidence type="ECO:0000256" key="4">
    <source>
        <dbReference type="ARBA" id="ARBA00022764"/>
    </source>
</evidence>
<feature type="chain" id="PRO_5022251885" description="Thiol:disulfide interchange protein" evidence="7">
    <location>
        <begin position="23"/>
        <end position="249"/>
    </location>
</feature>
<dbReference type="Gene3D" id="3.10.450.70">
    <property type="entry name" value="Disulphide bond isomerase, DsbC/G, N-terminal"/>
    <property type="match status" value="1"/>
</dbReference>
<dbReference type="SUPFAM" id="SSF54423">
    <property type="entry name" value="DsbC/DsbG N-terminal domain-like"/>
    <property type="match status" value="1"/>
</dbReference>
<dbReference type="InterPro" id="IPR051470">
    <property type="entry name" value="Thiol:disulfide_interchange"/>
</dbReference>
<evidence type="ECO:0000256" key="7">
    <source>
        <dbReference type="RuleBase" id="RU364038"/>
    </source>
</evidence>
<sequence length="249" mass="26919">MSVIRGFWTALALLSCTHLAYADSPSSPEQAIRKTLQSLQSDMVVESISKSPVAGLYQVALQGGRQIYASTDGQFLLQGYLFQYKEGAVVNLTEQAQETAVAKTIAGLSEQEMVVFSPKDPKTTITVFTDTDCPYCQKLHDEVPELNKRGVAVRYLAFPRQGLKSHAAEILESVWCAKDRQKAMDLAKARKEVDKASCSASPIAKQYALGQNIGIQGTPAIILANGQIIPGYQPAAVLADQALKAAKVN</sequence>
<feature type="signal peptide" evidence="7">
    <location>
        <begin position="1"/>
        <end position="22"/>
    </location>
</feature>
<dbReference type="InterPro" id="IPR012336">
    <property type="entry name" value="Thioredoxin-like_fold"/>
</dbReference>
<dbReference type="SUPFAM" id="SSF52833">
    <property type="entry name" value="Thioredoxin-like"/>
    <property type="match status" value="1"/>
</dbReference>
<dbReference type="RefSeq" id="WP_144570269.1">
    <property type="nucleotide sequence ID" value="NZ_VLKG01000002.1"/>
</dbReference>
<evidence type="ECO:0000259" key="9">
    <source>
        <dbReference type="Pfam" id="PF13098"/>
    </source>
</evidence>
<dbReference type="EMBL" id="VLKG01000002">
    <property type="protein sequence ID" value="TWH76467.1"/>
    <property type="molecule type" value="Genomic_DNA"/>
</dbReference>
<dbReference type="Gene3D" id="3.40.30.10">
    <property type="entry name" value="Glutaredoxin"/>
    <property type="match status" value="1"/>
</dbReference>
<dbReference type="PANTHER" id="PTHR35272:SF3">
    <property type="entry name" value="THIOL:DISULFIDE INTERCHANGE PROTEIN DSBC"/>
    <property type="match status" value="1"/>
</dbReference>